<keyword evidence="4" id="KW-0479">Metal-binding</keyword>
<keyword evidence="3" id="KW-0540">Nuclease</keyword>
<dbReference type="Gene3D" id="3.60.10.10">
    <property type="entry name" value="Endonuclease/exonuclease/phosphatase"/>
    <property type="match status" value="1"/>
</dbReference>
<comment type="cofactor">
    <cofactor evidence="1">
        <name>Mn(2+)</name>
        <dbReference type="ChEBI" id="CHEBI:29035"/>
    </cofactor>
</comment>
<evidence type="ECO:0000256" key="2">
    <source>
        <dbReference type="ARBA" id="ARBA00001946"/>
    </source>
</evidence>
<keyword evidence="8" id="KW-0234">DNA repair</keyword>
<comment type="cofactor">
    <cofactor evidence="2">
        <name>Mg(2+)</name>
        <dbReference type="ChEBI" id="CHEBI:18420"/>
    </cofactor>
</comment>
<evidence type="ECO:0000259" key="9">
    <source>
        <dbReference type="Pfam" id="PF03372"/>
    </source>
</evidence>
<organism evidence="10 11">
    <name type="scientific">Dactylosporangium maewongense</name>
    <dbReference type="NCBI Taxonomy" id="634393"/>
    <lineage>
        <taxon>Bacteria</taxon>
        <taxon>Bacillati</taxon>
        <taxon>Actinomycetota</taxon>
        <taxon>Actinomycetes</taxon>
        <taxon>Micromonosporales</taxon>
        <taxon>Micromonosporaceae</taxon>
        <taxon>Dactylosporangium</taxon>
    </lineage>
</organism>
<evidence type="ECO:0000313" key="10">
    <source>
        <dbReference type="EMBL" id="GAA1514439.1"/>
    </source>
</evidence>
<evidence type="ECO:0000256" key="7">
    <source>
        <dbReference type="ARBA" id="ARBA00022842"/>
    </source>
</evidence>
<dbReference type="InterPro" id="IPR036691">
    <property type="entry name" value="Endo/exonu/phosph_ase_sf"/>
</dbReference>
<evidence type="ECO:0000256" key="6">
    <source>
        <dbReference type="ARBA" id="ARBA00022801"/>
    </source>
</evidence>
<evidence type="ECO:0000256" key="4">
    <source>
        <dbReference type="ARBA" id="ARBA00022723"/>
    </source>
</evidence>
<dbReference type="EMBL" id="BAAAQD010000005">
    <property type="protein sequence ID" value="GAA1514439.1"/>
    <property type="molecule type" value="Genomic_DNA"/>
</dbReference>
<dbReference type="PANTHER" id="PTHR15822">
    <property type="entry name" value="TRAF AND TNF RECEPTOR-ASSOCIATED PROTEIN"/>
    <property type="match status" value="1"/>
</dbReference>
<evidence type="ECO:0000256" key="8">
    <source>
        <dbReference type="ARBA" id="ARBA00023204"/>
    </source>
</evidence>
<evidence type="ECO:0000256" key="1">
    <source>
        <dbReference type="ARBA" id="ARBA00001936"/>
    </source>
</evidence>
<reference evidence="10 11" key="1">
    <citation type="journal article" date="2019" name="Int. J. Syst. Evol. Microbiol.">
        <title>The Global Catalogue of Microorganisms (GCM) 10K type strain sequencing project: providing services to taxonomists for standard genome sequencing and annotation.</title>
        <authorList>
            <consortium name="The Broad Institute Genomics Platform"/>
            <consortium name="The Broad Institute Genome Sequencing Center for Infectious Disease"/>
            <person name="Wu L."/>
            <person name="Ma J."/>
        </authorList>
    </citation>
    <scope>NUCLEOTIDE SEQUENCE [LARGE SCALE GENOMIC DNA]</scope>
    <source>
        <strain evidence="10 11">JCM 15933</strain>
    </source>
</reference>
<accession>A0ABN2A9J7</accession>
<sequence>MTLLSYNILTGASGGRLDAVCEVVDAAAPDVAAVQELRGDPPLAERTGMSLHVAPPRTGQPVGLLVAPRLRILRRGAVPGSFHHGAAWVEIDTAAGPLTVVSTHLFPYWGRIRLYEARLLAAFAGRRERVVLMGDFNSLSPSSGPPGDVRRRHRTWFGRGGVDTRAMALLARRGLVDVFQAVGEGPGWTVPTALGGEEFTRARLDYILASPAVAGDFRTCRVVTGGGTASASDHFPVLATCATDPAGRSAP</sequence>
<name>A0ABN2A9J7_9ACTN</name>
<evidence type="ECO:0000256" key="5">
    <source>
        <dbReference type="ARBA" id="ARBA00022763"/>
    </source>
</evidence>
<dbReference type="RefSeq" id="WP_344502626.1">
    <property type="nucleotide sequence ID" value="NZ_BAAAQD010000005.1"/>
</dbReference>
<dbReference type="Proteomes" id="UP001501470">
    <property type="component" value="Unassembled WGS sequence"/>
</dbReference>
<evidence type="ECO:0000313" key="11">
    <source>
        <dbReference type="Proteomes" id="UP001501470"/>
    </source>
</evidence>
<gene>
    <name evidence="10" type="ORF">GCM10009827_031440</name>
</gene>
<keyword evidence="6" id="KW-0378">Hydrolase</keyword>
<protein>
    <recommendedName>
        <fullName evidence="9">Endonuclease/exonuclease/phosphatase domain-containing protein</fullName>
    </recommendedName>
</protein>
<dbReference type="SUPFAM" id="SSF56219">
    <property type="entry name" value="DNase I-like"/>
    <property type="match status" value="1"/>
</dbReference>
<dbReference type="Pfam" id="PF03372">
    <property type="entry name" value="Exo_endo_phos"/>
    <property type="match status" value="1"/>
</dbReference>
<keyword evidence="5" id="KW-0227">DNA damage</keyword>
<dbReference type="InterPro" id="IPR051547">
    <property type="entry name" value="TDP2-like"/>
</dbReference>
<dbReference type="InterPro" id="IPR005135">
    <property type="entry name" value="Endo/exonuclease/phosphatase"/>
</dbReference>
<comment type="caution">
    <text evidence="10">The sequence shown here is derived from an EMBL/GenBank/DDBJ whole genome shotgun (WGS) entry which is preliminary data.</text>
</comment>
<feature type="domain" description="Endonuclease/exonuclease/phosphatase" evidence="9">
    <location>
        <begin position="4"/>
        <end position="234"/>
    </location>
</feature>
<dbReference type="PANTHER" id="PTHR15822:SF4">
    <property type="entry name" value="TYROSYL-DNA PHOSPHODIESTERASE 2"/>
    <property type="match status" value="1"/>
</dbReference>
<proteinExistence type="predicted"/>
<keyword evidence="7" id="KW-0460">Magnesium</keyword>
<keyword evidence="11" id="KW-1185">Reference proteome</keyword>
<evidence type="ECO:0000256" key="3">
    <source>
        <dbReference type="ARBA" id="ARBA00022722"/>
    </source>
</evidence>